<comment type="caution">
    <text evidence="2">The sequence shown here is derived from an EMBL/GenBank/DDBJ whole genome shotgun (WGS) entry which is preliminary data.</text>
</comment>
<evidence type="ECO:0000259" key="1">
    <source>
        <dbReference type="Pfam" id="PF12697"/>
    </source>
</evidence>
<dbReference type="Proteomes" id="UP000277579">
    <property type="component" value="Unassembled WGS sequence"/>
</dbReference>
<organism evidence="2 3">
    <name type="scientific">Flavobacterium endophyticum</name>
    <dbReference type="NCBI Taxonomy" id="1540163"/>
    <lineage>
        <taxon>Bacteria</taxon>
        <taxon>Pseudomonadati</taxon>
        <taxon>Bacteroidota</taxon>
        <taxon>Flavobacteriia</taxon>
        <taxon>Flavobacteriales</taxon>
        <taxon>Flavobacteriaceae</taxon>
        <taxon>Flavobacterium</taxon>
    </lineage>
</organism>
<keyword evidence="3" id="KW-1185">Reference proteome</keyword>
<dbReference type="Pfam" id="PF12697">
    <property type="entry name" value="Abhydrolase_6"/>
    <property type="match status" value="1"/>
</dbReference>
<accession>A0A495M158</accession>
<name>A0A495M158_9FLAO</name>
<dbReference type="InterPro" id="IPR029058">
    <property type="entry name" value="AB_hydrolase_fold"/>
</dbReference>
<reference evidence="2 3" key="1">
    <citation type="submission" date="2018-10" db="EMBL/GenBank/DDBJ databases">
        <title>Genomic Encyclopedia of Archaeal and Bacterial Type Strains, Phase II (KMG-II): from individual species to whole genera.</title>
        <authorList>
            <person name="Goeker M."/>
        </authorList>
    </citation>
    <scope>NUCLEOTIDE SEQUENCE [LARGE SCALE GENOMIC DNA]</scope>
    <source>
        <strain evidence="2 3">DSM 29537</strain>
    </source>
</reference>
<evidence type="ECO:0000313" key="3">
    <source>
        <dbReference type="Proteomes" id="UP000277579"/>
    </source>
</evidence>
<dbReference type="InterPro" id="IPR050228">
    <property type="entry name" value="Carboxylesterase_BioH"/>
</dbReference>
<gene>
    <name evidence="2" type="ORF">CLV94_3119</name>
</gene>
<dbReference type="PANTHER" id="PTHR43194:SF2">
    <property type="entry name" value="PEROXISOMAL MEMBRANE PROTEIN LPX1"/>
    <property type="match status" value="1"/>
</dbReference>
<protein>
    <submittedName>
        <fullName evidence="2">Pimeloyl-ACP methyl ester carboxylesterase</fullName>
    </submittedName>
</protein>
<dbReference type="InterPro" id="IPR000073">
    <property type="entry name" value="AB_hydrolase_1"/>
</dbReference>
<dbReference type="AlphaFoldDB" id="A0A495M158"/>
<dbReference type="PANTHER" id="PTHR43194">
    <property type="entry name" value="HYDROLASE ALPHA/BETA FOLD FAMILY"/>
    <property type="match status" value="1"/>
</dbReference>
<dbReference type="RefSeq" id="WP_121377399.1">
    <property type="nucleotide sequence ID" value="NZ_RBLC01000005.1"/>
</dbReference>
<evidence type="ECO:0000313" key="2">
    <source>
        <dbReference type="EMBL" id="RKS19168.1"/>
    </source>
</evidence>
<feature type="domain" description="AB hydrolase-1" evidence="1">
    <location>
        <begin position="9"/>
        <end position="241"/>
    </location>
</feature>
<dbReference type="Gene3D" id="3.40.50.1820">
    <property type="entry name" value="alpha/beta hydrolase"/>
    <property type="match status" value="1"/>
</dbReference>
<proteinExistence type="predicted"/>
<dbReference type="OrthoDB" id="9814966at2"/>
<sequence length="261" mass="29517">MENIKSKTVVFITGAFVSHTGWDQWRAYFESKGYTTLAPAWPQKDAPASTLRDRQPNDTGLANLRYSEVLDHYAKIIQELPEKPILIGHSLGGLTAQLLLQRGIAAAAVAIHSAPPQGVLSFEFSFLKSLWKPLGPFSSTKKTHLMSFKEWQYAFTNGLSYAVQKDAYEKNTIPESRTVLRDTLTSVSRIDFSKPHAPLLFISGNKDHIMPASLNYKNYKKYKNNGSVTNYKEFEGKNHFVLGLPTWKEEADYALNWIQKN</sequence>
<dbReference type="EMBL" id="RBLC01000005">
    <property type="protein sequence ID" value="RKS19168.1"/>
    <property type="molecule type" value="Genomic_DNA"/>
</dbReference>
<dbReference type="SUPFAM" id="SSF53474">
    <property type="entry name" value="alpha/beta-Hydrolases"/>
    <property type="match status" value="1"/>
</dbReference>